<name>A0ABQ9ZIU1_9CRUS</name>
<keyword evidence="2" id="KW-1185">Reference proteome</keyword>
<evidence type="ECO:0000313" key="1">
    <source>
        <dbReference type="EMBL" id="KAK4012608.1"/>
    </source>
</evidence>
<comment type="caution">
    <text evidence="1">The sequence shown here is derived from an EMBL/GenBank/DDBJ whole genome shotgun (WGS) entry which is preliminary data.</text>
</comment>
<accession>A0ABQ9ZIU1</accession>
<gene>
    <name evidence="1" type="ORF">OUZ56_024848</name>
</gene>
<organism evidence="1 2">
    <name type="scientific">Daphnia magna</name>
    <dbReference type="NCBI Taxonomy" id="35525"/>
    <lineage>
        <taxon>Eukaryota</taxon>
        <taxon>Metazoa</taxon>
        <taxon>Ecdysozoa</taxon>
        <taxon>Arthropoda</taxon>
        <taxon>Crustacea</taxon>
        <taxon>Branchiopoda</taxon>
        <taxon>Diplostraca</taxon>
        <taxon>Cladocera</taxon>
        <taxon>Anomopoda</taxon>
        <taxon>Daphniidae</taxon>
        <taxon>Daphnia</taxon>
    </lineage>
</organism>
<sequence>MEDSYSPFSSRHVTRIEIHLIGNSVLCVAVWSWKTRESIDGPWTVVTRRQEAPANDSRVKDRTHFNFQEPMETRANTLSFHVSEIEQQTREENNLELRDVCGSIQPKSLQRGHIALHFLSVPSAESIPVTSICIRNVEDVGVPFSMEYHGPAGIPPSFLPSRPDFASDVPPIPHEEVGVTLFFTNGVRNFVSA</sequence>
<protein>
    <submittedName>
        <fullName evidence="1">Uncharacterized protein</fullName>
    </submittedName>
</protein>
<reference evidence="1 2" key="1">
    <citation type="journal article" date="2023" name="Nucleic Acids Res.">
        <title>The hologenome of Daphnia magna reveals possible DNA methylation and microbiome-mediated evolution of the host genome.</title>
        <authorList>
            <person name="Chaturvedi A."/>
            <person name="Li X."/>
            <person name="Dhandapani V."/>
            <person name="Marshall H."/>
            <person name="Kissane S."/>
            <person name="Cuenca-Cambronero M."/>
            <person name="Asole G."/>
            <person name="Calvet F."/>
            <person name="Ruiz-Romero M."/>
            <person name="Marangio P."/>
            <person name="Guigo R."/>
            <person name="Rago D."/>
            <person name="Mirbahai L."/>
            <person name="Eastwood N."/>
            <person name="Colbourne J.K."/>
            <person name="Zhou J."/>
            <person name="Mallon E."/>
            <person name="Orsini L."/>
        </authorList>
    </citation>
    <scope>NUCLEOTIDE SEQUENCE [LARGE SCALE GENOMIC DNA]</scope>
    <source>
        <strain evidence="1">LRV0_1</strain>
    </source>
</reference>
<dbReference type="Proteomes" id="UP001234178">
    <property type="component" value="Unassembled WGS sequence"/>
</dbReference>
<proteinExistence type="predicted"/>
<dbReference type="EMBL" id="JAOYFB010000004">
    <property type="protein sequence ID" value="KAK4012608.1"/>
    <property type="molecule type" value="Genomic_DNA"/>
</dbReference>
<evidence type="ECO:0000313" key="2">
    <source>
        <dbReference type="Proteomes" id="UP001234178"/>
    </source>
</evidence>